<dbReference type="SUPFAM" id="SSF53474">
    <property type="entry name" value="alpha/beta-Hydrolases"/>
    <property type="match status" value="2"/>
</dbReference>
<keyword evidence="3 6" id="KW-0732">Signal</keyword>
<evidence type="ECO:0000256" key="5">
    <source>
        <dbReference type="ARBA" id="ARBA00023180"/>
    </source>
</evidence>
<dbReference type="PANTHER" id="PTHR11010:SF96">
    <property type="entry name" value="LYSOSOMAL PRO-X CARBOXYPEPTIDASE-LIKE ISOFORM X1"/>
    <property type="match status" value="1"/>
</dbReference>
<keyword evidence="2" id="KW-0645">Protease</keyword>
<dbReference type="InterPro" id="IPR029058">
    <property type="entry name" value="AB_hydrolase_fold"/>
</dbReference>
<reference evidence="7 8" key="1">
    <citation type="submission" date="2020-08" db="EMBL/GenBank/DDBJ databases">
        <title>Plant Genome Project.</title>
        <authorList>
            <person name="Zhang R.-G."/>
        </authorList>
    </citation>
    <scope>NUCLEOTIDE SEQUENCE [LARGE SCALE GENOMIC DNA]</scope>
    <source>
        <strain evidence="7">WSP0</strain>
        <tissue evidence="7">Leaf</tissue>
    </source>
</reference>
<dbReference type="AlphaFoldDB" id="A0AAV6HSI5"/>
<comment type="caution">
    <text evidence="7">The sequence shown here is derived from an EMBL/GenBank/DDBJ whole genome shotgun (WGS) entry which is preliminary data.</text>
</comment>
<comment type="similarity">
    <text evidence="1">Belongs to the peptidase S28 family.</text>
</comment>
<dbReference type="GO" id="GO:0070008">
    <property type="term" value="F:serine-type exopeptidase activity"/>
    <property type="evidence" value="ECO:0007669"/>
    <property type="project" value="InterPro"/>
</dbReference>
<keyword evidence="5" id="KW-0325">Glycoprotein</keyword>
<evidence type="ECO:0000313" key="8">
    <source>
        <dbReference type="Proteomes" id="UP000823749"/>
    </source>
</evidence>
<dbReference type="InterPro" id="IPR008758">
    <property type="entry name" value="Peptidase_S28"/>
</dbReference>
<gene>
    <name evidence="7" type="ORF">RHGRI_036621</name>
</gene>
<evidence type="ECO:0000256" key="6">
    <source>
        <dbReference type="SAM" id="SignalP"/>
    </source>
</evidence>
<feature type="signal peptide" evidence="6">
    <location>
        <begin position="1"/>
        <end position="26"/>
    </location>
</feature>
<evidence type="ECO:0000256" key="3">
    <source>
        <dbReference type="ARBA" id="ARBA00022729"/>
    </source>
</evidence>
<evidence type="ECO:0000256" key="2">
    <source>
        <dbReference type="ARBA" id="ARBA00022670"/>
    </source>
</evidence>
<dbReference type="FunFam" id="1.20.120.980:FF:000006">
    <property type="entry name" value="Serine carboxypeptidase S28 family protein"/>
    <property type="match status" value="2"/>
</dbReference>
<dbReference type="GO" id="GO:0006508">
    <property type="term" value="P:proteolysis"/>
    <property type="evidence" value="ECO:0007669"/>
    <property type="project" value="UniProtKB-KW"/>
</dbReference>
<dbReference type="Gene3D" id="1.20.120.980">
    <property type="entry name" value="Serine carboxypeptidase S28, SKS domain"/>
    <property type="match status" value="2"/>
</dbReference>
<dbReference type="PANTHER" id="PTHR11010">
    <property type="entry name" value="PROTEASE S28 PRO-X CARBOXYPEPTIDASE-RELATED"/>
    <property type="match status" value="1"/>
</dbReference>
<proteinExistence type="inferred from homology"/>
<dbReference type="GO" id="GO:0008239">
    <property type="term" value="F:dipeptidyl-peptidase activity"/>
    <property type="evidence" value="ECO:0007669"/>
    <property type="project" value="TreeGrafter"/>
</dbReference>
<evidence type="ECO:0000256" key="1">
    <source>
        <dbReference type="ARBA" id="ARBA00011079"/>
    </source>
</evidence>
<protein>
    <recommendedName>
        <fullName evidence="9">Lysosomal Pro-X carboxypeptidase</fullName>
    </recommendedName>
</protein>
<dbReference type="Gene3D" id="3.40.50.1820">
    <property type="entry name" value="alpha/beta hydrolase"/>
    <property type="match status" value="2"/>
</dbReference>
<sequence>MNSLTLSLPLQLLSLSLLILSTSSSASPHKIPRLSVLHETIIRDPSYYNTISASAASEHLETFFYTQTLDHFNYKPESYATFRQRYVVNSKYWGGANENAPIFVYLGAEAAIDGDLPIIGFLPDNAPHFKALQVYIEHRFYGQSIPFMSMKEAVKNESTRGYFNSAQAIADYAEVIIYLKQKLSARDSPVIVVGGSYGGMLASWFRLKYPHIALGALASSAPILYFDDITPENGYYSLATKDFKEVSETCYETIRKSWSEIDRVASNPHGLSILSQKFKTCSHLNNSEELKDYLDTMYAVAAQYNHPPLYPVTQVCGGIDGANEGTDILGRIFAGLAAYRPNRTCYHVDENKVPSETDIGWSWQRCSEMVLPIGRGIDDTMFPPAPFNLTQYIMNCRSLYGVPPRPHWVTTYYGGHDIKLVLHRFASNIIFSNGLRDPYSSGGVLEDLSDTLLAVHTAKGSHCLDILTAKKTDPQWLIKQRKVEVKIIDGWIRKYYADLLVLKYGPLEFSTMSSRTLLFRFTHFSLVILLTSVSAASPHKIPRLSVFHETITRGTSKTISTFASEDLETFFYPQTLDHFNYQPGSYATFKQRYVINYKHWGGANESAPIFVYLGDEAPIDGQLELGFLIENAPHFKALQVYIEHRFYGESIPFGTMEDAMNDETTRGYFNSAQALADSAELIIYLKKKLSAYNSPIIVSGGSYGGMLASWFRLKYPHVALGALASSAPILYFDDITPYDAYITVVTKDFREVSKNCYETIRQSWSEIDRVASHPNGLSYLSRKFKTCAPLNDAEDLKDYLIGMYASAAQYDEPPSYPVAQVCGGIDGAKGIDVLGKIFAGIVGLNGIQTCYVNPVNNTPSETDIGWNWQACSEMVIPIGVGGKDSMFQPDPFNLQQYIKDCTSFYGVPPRPNWATTYYGGYDIKLVLQRFASNIIFSNGLRDPFSSGGVLEDLSDTLLAVYTANGSHCLDILMATETDPQWLIEQRKVEVKIIEGWLKTYYADFRALT</sequence>
<dbReference type="Proteomes" id="UP000823749">
    <property type="component" value="Chromosome 13"/>
</dbReference>
<name>A0AAV6HSI5_9ERIC</name>
<evidence type="ECO:0008006" key="9">
    <source>
        <dbReference type="Google" id="ProtNLM"/>
    </source>
</evidence>
<keyword evidence="8" id="KW-1185">Reference proteome</keyword>
<dbReference type="EMBL" id="JACTNZ010000013">
    <property type="protein sequence ID" value="KAG5515637.1"/>
    <property type="molecule type" value="Genomic_DNA"/>
</dbReference>
<feature type="chain" id="PRO_5043686410" description="Lysosomal Pro-X carboxypeptidase" evidence="6">
    <location>
        <begin position="27"/>
        <end position="1008"/>
    </location>
</feature>
<keyword evidence="4" id="KW-0378">Hydrolase</keyword>
<dbReference type="InterPro" id="IPR042269">
    <property type="entry name" value="Ser_carbopepase_S28_SKS"/>
</dbReference>
<organism evidence="7 8">
    <name type="scientific">Rhododendron griersonianum</name>
    <dbReference type="NCBI Taxonomy" id="479676"/>
    <lineage>
        <taxon>Eukaryota</taxon>
        <taxon>Viridiplantae</taxon>
        <taxon>Streptophyta</taxon>
        <taxon>Embryophyta</taxon>
        <taxon>Tracheophyta</taxon>
        <taxon>Spermatophyta</taxon>
        <taxon>Magnoliopsida</taxon>
        <taxon>eudicotyledons</taxon>
        <taxon>Gunneridae</taxon>
        <taxon>Pentapetalae</taxon>
        <taxon>asterids</taxon>
        <taxon>Ericales</taxon>
        <taxon>Ericaceae</taxon>
        <taxon>Ericoideae</taxon>
        <taxon>Rhodoreae</taxon>
        <taxon>Rhododendron</taxon>
    </lineage>
</organism>
<accession>A0AAV6HSI5</accession>
<dbReference type="Pfam" id="PF05577">
    <property type="entry name" value="Peptidase_S28"/>
    <property type="match status" value="2"/>
</dbReference>
<evidence type="ECO:0000313" key="7">
    <source>
        <dbReference type="EMBL" id="KAG5515637.1"/>
    </source>
</evidence>
<evidence type="ECO:0000256" key="4">
    <source>
        <dbReference type="ARBA" id="ARBA00022801"/>
    </source>
</evidence>